<keyword evidence="3" id="KW-1185">Reference proteome</keyword>
<protein>
    <submittedName>
        <fullName evidence="2">Cupin domain-containing protein</fullName>
    </submittedName>
</protein>
<organism evidence="2 3">
    <name type="scientific">Inhella proteolytica</name>
    <dbReference type="NCBI Taxonomy" id="2795029"/>
    <lineage>
        <taxon>Bacteria</taxon>
        <taxon>Pseudomonadati</taxon>
        <taxon>Pseudomonadota</taxon>
        <taxon>Betaproteobacteria</taxon>
        <taxon>Burkholderiales</taxon>
        <taxon>Sphaerotilaceae</taxon>
        <taxon>Inhella</taxon>
    </lineage>
</organism>
<evidence type="ECO:0000259" key="1">
    <source>
        <dbReference type="Pfam" id="PF12973"/>
    </source>
</evidence>
<feature type="domain" description="ChrR-like cupin" evidence="1">
    <location>
        <begin position="177"/>
        <end position="261"/>
    </location>
</feature>
<name>A0A931J612_9BURK</name>
<gene>
    <name evidence="2" type="ORF">I7X39_11430</name>
</gene>
<dbReference type="Pfam" id="PF12973">
    <property type="entry name" value="Cupin_7"/>
    <property type="match status" value="1"/>
</dbReference>
<dbReference type="EMBL" id="JAEDAK010000007">
    <property type="protein sequence ID" value="MBH9577512.1"/>
    <property type="molecule type" value="Genomic_DNA"/>
</dbReference>
<evidence type="ECO:0000313" key="3">
    <source>
        <dbReference type="Proteomes" id="UP000613266"/>
    </source>
</evidence>
<dbReference type="Proteomes" id="UP000613266">
    <property type="component" value="Unassembled WGS sequence"/>
</dbReference>
<dbReference type="InterPro" id="IPR014710">
    <property type="entry name" value="RmlC-like_jellyroll"/>
</dbReference>
<comment type="caution">
    <text evidence="2">The sequence shown here is derived from an EMBL/GenBank/DDBJ whole genome shotgun (WGS) entry which is preliminary data.</text>
</comment>
<evidence type="ECO:0000313" key="2">
    <source>
        <dbReference type="EMBL" id="MBH9577512.1"/>
    </source>
</evidence>
<dbReference type="SUPFAM" id="SSF51182">
    <property type="entry name" value="RmlC-like cupins"/>
    <property type="match status" value="2"/>
</dbReference>
<accession>A0A931J612</accession>
<proteinExistence type="predicted"/>
<sequence length="284" mass="29660">MKPAHAPDVLDALGQALPLPHARAAEPGPAGALGAALRESSPVPAALGARLLERVRGQRAANAPMLTRRRPLQQGQAEAWAEGVQAHPLHGGSWLLELAPGARLNGRGSGALELLVLAGRLELEDGQALHACGHALLPPGTPLRASATGPLRLYWREHGAAGPFQAPAAPQLHTPQTWQPLRPGVEICPLHGEGAAISLLARFAAGGRVPGHPHGLDEECLMVEGELFMDDLLLPEGGFQFAPAGSLHGDLFADAPCLLFFHGAIDPAAVDNEHRQTQGWPALG</sequence>
<dbReference type="Gene3D" id="2.60.120.10">
    <property type="entry name" value="Jelly Rolls"/>
    <property type="match status" value="2"/>
</dbReference>
<dbReference type="RefSeq" id="WP_198111290.1">
    <property type="nucleotide sequence ID" value="NZ_JAEDAK010000007.1"/>
</dbReference>
<dbReference type="InterPro" id="IPR011051">
    <property type="entry name" value="RmlC_Cupin_sf"/>
</dbReference>
<dbReference type="InterPro" id="IPR025979">
    <property type="entry name" value="ChrR-like_cupin_dom"/>
</dbReference>
<reference evidence="2" key="1">
    <citation type="submission" date="2020-12" db="EMBL/GenBank/DDBJ databases">
        <title>The genome sequence of Inhella sp. 1Y17.</title>
        <authorList>
            <person name="Liu Y."/>
        </authorList>
    </citation>
    <scope>NUCLEOTIDE SEQUENCE</scope>
    <source>
        <strain evidence="2">1Y17</strain>
    </source>
</reference>
<dbReference type="AlphaFoldDB" id="A0A931J612"/>